<dbReference type="Proteomes" id="UP000053244">
    <property type="component" value="Unassembled WGS sequence"/>
</dbReference>
<evidence type="ECO:0000313" key="3">
    <source>
        <dbReference type="Proteomes" id="UP000053244"/>
    </source>
</evidence>
<protein>
    <recommendedName>
        <fullName evidence="4">Type VII secretion protein EccE</fullName>
    </recommendedName>
</protein>
<sequence>MSGTVEGAAMATTSLAGAPTVGPDRSHHLGLHQVLATQAAAVLALIGAAAGGPARVAAVVGAPVLLALTWLRFRDRWAFQQVTAVLHFRARRRSDGRQGSATVLALVAPETRVTSIELPAGPAAVFADGAGLTALLDLGDPAALLAEARPELPTPWELLPADGLERPPVRIQLLLTAVPAPAGPAGNDPAAGSYRMLTGGRALGHARALLAVRVTRADGWSDRDLRRALTGQARKLTKRLKARPLDRTEAVRAMTDFAYAEPAAEVHEQWTSLRVGELSQVTFHGRPRPGECPSADLLTHLLHLPTTATTLTLTAALPATAPTTPTPAARSAPARRSASATATSASAAPAASAAAPGLGEQPQLSLAIRLAASEPAALEPAINLLRQLAAGEHLHLRRRDGDHLPGFAATLPLAASDKAGLPSGHRQITRTVPGRRTHPDALSRPGDPRSPAEGFGRLALPTDRAGLVVGHNRHGQPVLIRPFRPDHTRVVLVGGLRCAQVVTFRAMALGARVLVRTYRPRAWEPFARGAAAPSGSITLGAPDQPVEAPPSSPLCPLLIILDLGPLTPAPPVFATPLPAGPVQPGTAARLPLGVTGIGHTPAPLPAGATDAGPWRATLSLREECRAADVAAANDADLLLLQTLRPDEAHLIGAALELGDTAPLLTRMRPGMLAVINRQAVRWAMLAPTSVEKVLIGDSRRSANER</sequence>
<proteinExistence type="predicted"/>
<keyword evidence="3" id="KW-1185">Reference proteome</keyword>
<organism evidence="2 3">
    <name type="scientific">Actinoplanes awajinensis subsp. mycoplanecinus</name>
    <dbReference type="NCBI Taxonomy" id="135947"/>
    <lineage>
        <taxon>Bacteria</taxon>
        <taxon>Bacillati</taxon>
        <taxon>Actinomycetota</taxon>
        <taxon>Actinomycetes</taxon>
        <taxon>Micromonosporales</taxon>
        <taxon>Micromonosporaceae</taxon>
        <taxon>Actinoplanes</taxon>
    </lineage>
</organism>
<feature type="region of interest" description="Disordered" evidence="1">
    <location>
        <begin position="418"/>
        <end position="457"/>
    </location>
</feature>
<evidence type="ECO:0008006" key="4">
    <source>
        <dbReference type="Google" id="ProtNLM"/>
    </source>
</evidence>
<dbReference type="EMBL" id="LLZH01000059">
    <property type="protein sequence ID" value="KUL39063.1"/>
    <property type="molecule type" value="Genomic_DNA"/>
</dbReference>
<accession>A0A0X3V2R4</accession>
<comment type="caution">
    <text evidence="2">The sequence shown here is derived from an EMBL/GenBank/DDBJ whole genome shotgun (WGS) entry which is preliminary data.</text>
</comment>
<evidence type="ECO:0000313" key="2">
    <source>
        <dbReference type="EMBL" id="KUL39063.1"/>
    </source>
</evidence>
<dbReference type="AlphaFoldDB" id="A0A0X3V2R4"/>
<evidence type="ECO:0000256" key="1">
    <source>
        <dbReference type="SAM" id="MobiDB-lite"/>
    </source>
</evidence>
<gene>
    <name evidence="2" type="ORF">ADL15_10765</name>
</gene>
<name>A0A0X3V2R4_9ACTN</name>
<feature type="region of interest" description="Disordered" evidence="1">
    <location>
        <begin position="318"/>
        <end position="345"/>
    </location>
</feature>
<reference evidence="2 3" key="1">
    <citation type="submission" date="2015-10" db="EMBL/GenBank/DDBJ databases">
        <authorList>
            <person name="Gilbert D.G."/>
        </authorList>
    </citation>
    <scope>NUCLEOTIDE SEQUENCE [LARGE SCALE GENOMIC DNA]</scope>
    <source>
        <strain evidence="2 3">NRRL B-16712</strain>
    </source>
</reference>